<keyword evidence="2" id="KW-0479">Metal-binding</keyword>
<dbReference type="PROSITE" id="PS50808">
    <property type="entry name" value="ZF_BED"/>
    <property type="match status" value="1"/>
</dbReference>
<comment type="subcellular location">
    <subcellularLocation>
        <location evidence="1">Nucleus</location>
    </subcellularLocation>
</comment>
<dbReference type="AlphaFoldDB" id="A0A6M2EVT0"/>
<organism evidence="10">
    <name type="scientific">Populus davidiana</name>
    <dbReference type="NCBI Taxonomy" id="266767"/>
    <lineage>
        <taxon>Eukaryota</taxon>
        <taxon>Viridiplantae</taxon>
        <taxon>Streptophyta</taxon>
        <taxon>Embryophyta</taxon>
        <taxon>Tracheophyta</taxon>
        <taxon>Spermatophyta</taxon>
        <taxon>Magnoliopsida</taxon>
        <taxon>eudicotyledons</taxon>
        <taxon>Gunneridae</taxon>
        <taxon>Pentapetalae</taxon>
        <taxon>rosids</taxon>
        <taxon>fabids</taxon>
        <taxon>Malpighiales</taxon>
        <taxon>Salicaceae</taxon>
        <taxon>Saliceae</taxon>
        <taxon>Populus</taxon>
    </lineage>
</organism>
<dbReference type="GO" id="GO:0005634">
    <property type="term" value="C:nucleus"/>
    <property type="evidence" value="ECO:0007669"/>
    <property type="project" value="UniProtKB-SubCell"/>
</dbReference>
<dbReference type="Pfam" id="PF05699">
    <property type="entry name" value="Dimer_Tnp_hAT"/>
    <property type="match status" value="1"/>
</dbReference>
<feature type="region of interest" description="Disordered" evidence="8">
    <location>
        <begin position="137"/>
        <end position="158"/>
    </location>
</feature>
<evidence type="ECO:0000256" key="5">
    <source>
        <dbReference type="ARBA" id="ARBA00023125"/>
    </source>
</evidence>
<keyword evidence="4" id="KW-0862">Zinc</keyword>
<feature type="compositionally biased region" description="Basic residues" evidence="8">
    <location>
        <begin position="144"/>
        <end position="155"/>
    </location>
</feature>
<dbReference type="GO" id="GO:0046983">
    <property type="term" value="F:protein dimerization activity"/>
    <property type="evidence" value="ECO:0007669"/>
    <property type="project" value="InterPro"/>
</dbReference>
<evidence type="ECO:0000313" key="10">
    <source>
        <dbReference type="EMBL" id="NUU88106.1"/>
    </source>
</evidence>
<dbReference type="GO" id="GO:0003677">
    <property type="term" value="F:DNA binding"/>
    <property type="evidence" value="ECO:0007669"/>
    <property type="project" value="UniProtKB-KW"/>
</dbReference>
<keyword evidence="5" id="KW-0238">DNA-binding</keyword>
<protein>
    <recommendedName>
        <fullName evidence="9">BED-type domain-containing protein</fullName>
    </recommendedName>
</protein>
<evidence type="ECO:0000256" key="2">
    <source>
        <dbReference type="ARBA" id="ARBA00022723"/>
    </source>
</evidence>
<evidence type="ECO:0000256" key="6">
    <source>
        <dbReference type="ARBA" id="ARBA00023242"/>
    </source>
</evidence>
<accession>A0A6M2EVT0</accession>
<evidence type="ECO:0000256" key="1">
    <source>
        <dbReference type="ARBA" id="ARBA00004123"/>
    </source>
</evidence>
<feature type="domain" description="BED-type" evidence="9">
    <location>
        <begin position="13"/>
        <end position="71"/>
    </location>
</feature>
<keyword evidence="6" id="KW-0539">Nucleus</keyword>
<evidence type="ECO:0000259" key="9">
    <source>
        <dbReference type="PROSITE" id="PS50808"/>
    </source>
</evidence>
<evidence type="ECO:0000256" key="7">
    <source>
        <dbReference type="PROSITE-ProRule" id="PRU00027"/>
    </source>
</evidence>
<dbReference type="PANTHER" id="PTHR32166">
    <property type="entry name" value="OSJNBA0013A04.12 PROTEIN"/>
    <property type="match status" value="1"/>
</dbReference>
<evidence type="ECO:0000256" key="8">
    <source>
        <dbReference type="SAM" id="MobiDB-lite"/>
    </source>
</evidence>
<dbReference type="GO" id="GO:0008270">
    <property type="term" value="F:zinc ion binding"/>
    <property type="evidence" value="ECO:0007669"/>
    <property type="project" value="UniProtKB-KW"/>
</dbReference>
<dbReference type="SUPFAM" id="SSF53098">
    <property type="entry name" value="Ribonuclease H-like"/>
    <property type="match status" value="1"/>
</dbReference>
<sequence>MGSNLEPIPITSQKHDPAWKHCQMFKNGERVQLKCVYCGKIFKGGGIHRIKEHLAGQKGNAATCLQVPSDVRHMMQQSLDGVVVKKRKKQKIAEEITNLNPVSSEIGFFDKDVNTGMELTGVSDAIDPVSSLLVSGEDGMRKKGGERRKRGRGRGRGSVTNAKAVVTMSSGMPLSGGKRTNDHIHMAIGRFLYDIGASLDAVNSAYFQLMVQAIASGGSEVVVPSYHDLRGWVLKNSVEEVKNDVDKHRATWERTGCSVLVDQWNTVMGRTLINFLVYCPDGVVFLKSVDASDIINLPDALYELLKQVVEEIGARHVLQVITRMEEQLICAGRRLADTFPNLYWAPCAAHCLDLILEDFAKLEWINSVIEQARSITRFVYNHSVVLNMMKRYTFGNDIVEPGLSRFATNFGTLKRMVDLKHNLQTMVSSQEWVDCPYSKKPGGLEMLDLVSDQSFWSSCVLITHLTNPLLQVLRLVGSKKRPAMGYIYAGMYRAKEAIKKELIKREEYVVYWNIIDHWWEQEWSLPLHAAGFYLNPKFFYSFEGDMPNEIQSGMYDCIEKFVPDLNVQDKIIKEVNSYKNAGGDFGRKMAVRARDTMLPAEWWSTYGGSCPNLVRLAIRILGQTCSSIEYKRSQIPFEQLHDTKNCLERQRLSDLVFVQCNLRLRQMVDENEEQDPISFDSNNTLKDWVKGKALCSEDFDTLNWMAVDPPSDNASLLGTSHSEIEDLGAGFDDYEIFNRVKEGEEENVESM</sequence>
<dbReference type="InterPro" id="IPR012337">
    <property type="entry name" value="RNaseH-like_sf"/>
</dbReference>
<dbReference type="InterPro" id="IPR003656">
    <property type="entry name" value="Znf_BED"/>
</dbReference>
<evidence type="ECO:0000256" key="4">
    <source>
        <dbReference type="ARBA" id="ARBA00022833"/>
    </source>
</evidence>
<dbReference type="EMBL" id="GILB01007773">
    <property type="protein sequence ID" value="NUU88106.1"/>
    <property type="molecule type" value="Transcribed_RNA"/>
</dbReference>
<keyword evidence="3 7" id="KW-0863">Zinc-finger</keyword>
<name>A0A6M2EVT0_9ROSI</name>
<reference evidence="10" key="1">
    <citation type="submission" date="2020-03" db="EMBL/GenBank/DDBJ databases">
        <authorList>
            <person name="Zhang R."/>
        </authorList>
    </citation>
    <scope>NUCLEOTIDE SEQUENCE</scope>
</reference>
<dbReference type="InterPro" id="IPR008906">
    <property type="entry name" value="HATC_C_dom"/>
</dbReference>
<dbReference type="InterPro" id="IPR007021">
    <property type="entry name" value="DUF659"/>
</dbReference>
<dbReference type="Pfam" id="PF04937">
    <property type="entry name" value="DUF659"/>
    <property type="match status" value="1"/>
</dbReference>
<dbReference type="PANTHER" id="PTHR32166:SF88">
    <property type="entry name" value="HAT TRANSPOSON SUPERFAMILY"/>
    <property type="match status" value="1"/>
</dbReference>
<proteinExistence type="predicted"/>
<evidence type="ECO:0000256" key="3">
    <source>
        <dbReference type="ARBA" id="ARBA00022771"/>
    </source>
</evidence>